<organism evidence="2 3">
    <name type="scientific">Xylaria grammica</name>
    <dbReference type="NCBI Taxonomy" id="363999"/>
    <lineage>
        <taxon>Eukaryota</taxon>
        <taxon>Fungi</taxon>
        <taxon>Dikarya</taxon>
        <taxon>Ascomycota</taxon>
        <taxon>Pezizomycotina</taxon>
        <taxon>Sordariomycetes</taxon>
        <taxon>Xylariomycetidae</taxon>
        <taxon>Xylariales</taxon>
        <taxon>Xylariaceae</taxon>
        <taxon>Xylaria</taxon>
    </lineage>
</organism>
<sequence>MAPQTALIPTPTLPAAITAPPTVQFTPGPGCVDPDDHWVVVTSCYAYALNADPSQYSSPDWLTCQVTQFGPAQNGPASCFVPYSAQTVVDEETRFYTDCPVGYSGADTRTYSRSDGLESDFHVYCCPTQYNFNVRGYFTGDGGGFVSERDGISFSAEYPIPGCAASYITELSGKEIAVQTQINTDAWEKRQVQNVPWDYERDTMFAEMQDFSYTVFLGTHTCYQDCYGWNSYYFSGGPEPPFTAIDTVPATTTPVEEPTTTAPTSSESEVETPPVETPPVEETSLVEETSPVKETSSIEETSEPLETLTSTQAISSLNGEDSLPTSSPIETTPTPTPSENDGTVTSSSASPPSSTTSSVPEGAAEVVTPTRLVLLGLFASLIAL</sequence>
<accession>A0A439D285</accession>
<evidence type="ECO:0000313" key="3">
    <source>
        <dbReference type="Proteomes" id="UP000286045"/>
    </source>
</evidence>
<feature type="compositionally biased region" description="Low complexity" evidence="1">
    <location>
        <begin position="324"/>
        <end position="360"/>
    </location>
</feature>
<keyword evidence="3" id="KW-1185">Reference proteome</keyword>
<feature type="region of interest" description="Disordered" evidence="1">
    <location>
        <begin position="252"/>
        <end position="366"/>
    </location>
</feature>
<evidence type="ECO:0000256" key="1">
    <source>
        <dbReference type="SAM" id="MobiDB-lite"/>
    </source>
</evidence>
<dbReference type="AlphaFoldDB" id="A0A439D285"/>
<comment type="caution">
    <text evidence="2">The sequence shown here is derived from an EMBL/GenBank/DDBJ whole genome shotgun (WGS) entry which is preliminary data.</text>
</comment>
<gene>
    <name evidence="2" type="ORF">EKO27_g6532</name>
</gene>
<evidence type="ECO:0000313" key="2">
    <source>
        <dbReference type="EMBL" id="RWA08564.1"/>
    </source>
</evidence>
<dbReference type="EMBL" id="RYZI01000193">
    <property type="protein sequence ID" value="RWA08564.1"/>
    <property type="molecule type" value="Genomic_DNA"/>
</dbReference>
<dbReference type="Proteomes" id="UP000286045">
    <property type="component" value="Unassembled WGS sequence"/>
</dbReference>
<name>A0A439D285_9PEZI</name>
<feature type="compositionally biased region" description="Low complexity" evidence="1">
    <location>
        <begin position="252"/>
        <end position="311"/>
    </location>
</feature>
<protein>
    <submittedName>
        <fullName evidence="2">Uncharacterized protein</fullName>
    </submittedName>
</protein>
<proteinExistence type="predicted"/>
<reference evidence="2 3" key="1">
    <citation type="submission" date="2018-12" db="EMBL/GenBank/DDBJ databases">
        <title>Draft genome sequence of Xylaria grammica IHI A82.</title>
        <authorList>
            <person name="Buettner E."/>
            <person name="Kellner H."/>
        </authorList>
    </citation>
    <scope>NUCLEOTIDE SEQUENCE [LARGE SCALE GENOMIC DNA]</scope>
    <source>
        <strain evidence="2 3">IHI A82</strain>
    </source>
</reference>